<dbReference type="GO" id="GO:0016787">
    <property type="term" value="F:hydrolase activity"/>
    <property type="evidence" value="ECO:0007669"/>
    <property type="project" value="InterPro"/>
</dbReference>
<dbReference type="SUPFAM" id="SSF53474">
    <property type="entry name" value="alpha/beta-Hydrolases"/>
    <property type="match status" value="1"/>
</dbReference>
<organism evidence="3 4">
    <name type="scientific">Mortierella polycephala</name>
    <dbReference type="NCBI Taxonomy" id="41804"/>
    <lineage>
        <taxon>Eukaryota</taxon>
        <taxon>Fungi</taxon>
        <taxon>Fungi incertae sedis</taxon>
        <taxon>Mucoromycota</taxon>
        <taxon>Mortierellomycotina</taxon>
        <taxon>Mortierellomycetes</taxon>
        <taxon>Mortierellales</taxon>
        <taxon>Mortierellaceae</taxon>
        <taxon>Mortierella</taxon>
    </lineage>
</organism>
<dbReference type="InterPro" id="IPR020610">
    <property type="entry name" value="Thiolase_AS"/>
</dbReference>
<dbReference type="PANTHER" id="PTHR47751">
    <property type="entry name" value="SUPERFAMILY HYDROLASE, PUTATIVE (AFU_ORTHOLOGUE AFUA_2G16580)-RELATED"/>
    <property type="match status" value="1"/>
</dbReference>
<sequence length="279" mass="30244">MAPIDVSFLSNNVKLAAHLYVPDSYKEGEKLPAIVVLHPGGGVKEQTAATYAEDLSNQGFITLAFDRRSQGSSEGTPKYVEDPFASIEDTKSAVTYLSTNGKVDLKRVGVLGICAGGGYAIAAASTDSRVKAIATVSMVDVGLLFARSIPKETLDALITQAGENRTEYAKGGEIKYLPYVPPEIKEDSPVLMREAADYYLTSRGSHKRSANKIERIAPRPFLLVAGADADTIEHSRIAFAKASEPKELYTVEGATHIDLYDRKVNQVAPKLTEFFKKNL</sequence>
<dbReference type="InterPro" id="IPR029058">
    <property type="entry name" value="AB_hydrolase_fold"/>
</dbReference>
<dbReference type="Proteomes" id="UP000726737">
    <property type="component" value="Unassembled WGS sequence"/>
</dbReference>
<dbReference type="PROSITE" id="PS00099">
    <property type="entry name" value="THIOLASE_3"/>
    <property type="match status" value="1"/>
</dbReference>
<name>A0A9P6TWC0_9FUNG</name>
<dbReference type="Pfam" id="PF02129">
    <property type="entry name" value="Peptidase_S15"/>
    <property type="match status" value="1"/>
</dbReference>
<dbReference type="InterPro" id="IPR000383">
    <property type="entry name" value="Xaa-Pro-like_dom"/>
</dbReference>
<dbReference type="OrthoDB" id="2498029at2759"/>
<keyword evidence="4" id="KW-1185">Reference proteome</keyword>
<accession>A0A9P6TWC0</accession>
<evidence type="ECO:0000259" key="2">
    <source>
        <dbReference type="Pfam" id="PF02129"/>
    </source>
</evidence>
<dbReference type="EMBL" id="JAAAJA010000884">
    <property type="protein sequence ID" value="KAG0249000.1"/>
    <property type="molecule type" value="Genomic_DNA"/>
</dbReference>
<comment type="caution">
    <text evidence="3">The sequence shown here is derived from an EMBL/GenBank/DDBJ whole genome shotgun (WGS) entry which is preliminary data.</text>
</comment>
<gene>
    <name evidence="3" type="ORF">BG011_009677</name>
</gene>
<evidence type="ECO:0000313" key="4">
    <source>
        <dbReference type="Proteomes" id="UP000726737"/>
    </source>
</evidence>
<dbReference type="InterPro" id="IPR051411">
    <property type="entry name" value="Polyketide_trans_af380"/>
</dbReference>
<evidence type="ECO:0000256" key="1">
    <source>
        <dbReference type="ARBA" id="ARBA00029464"/>
    </source>
</evidence>
<evidence type="ECO:0000313" key="3">
    <source>
        <dbReference type="EMBL" id="KAG0249000.1"/>
    </source>
</evidence>
<dbReference type="GO" id="GO:0016747">
    <property type="term" value="F:acyltransferase activity, transferring groups other than amino-acyl groups"/>
    <property type="evidence" value="ECO:0007669"/>
    <property type="project" value="InterPro"/>
</dbReference>
<dbReference type="PANTHER" id="PTHR47751:SF1">
    <property type="entry name" value="SUPERFAMILY HYDROLASE, PUTATIVE (AFU_ORTHOLOGUE AFUA_2G16580)-RELATED"/>
    <property type="match status" value="1"/>
</dbReference>
<reference evidence="3" key="1">
    <citation type="journal article" date="2020" name="Fungal Divers.">
        <title>Resolving the Mortierellaceae phylogeny through synthesis of multi-gene phylogenetics and phylogenomics.</title>
        <authorList>
            <person name="Vandepol N."/>
            <person name="Liber J."/>
            <person name="Desiro A."/>
            <person name="Na H."/>
            <person name="Kennedy M."/>
            <person name="Barry K."/>
            <person name="Grigoriev I.V."/>
            <person name="Miller A.N."/>
            <person name="O'Donnell K."/>
            <person name="Stajich J.E."/>
            <person name="Bonito G."/>
        </authorList>
    </citation>
    <scope>NUCLEOTIDE SEQUENCE</scope>
    <source>
        <strain evidence="3">KOD948</strain>
    </source>
</reference>
<comment type="similarity">
    <text evidence="1">Belongs to the polyketide transferase af380 family.</text>
</comment>
<proteinExistence type="inferred from homology"/>
<feature type="domain" description="Xaa-Pro dipeptidyl-peptidase-like" evidence="2">
    <location>
        <begin position="13"/>
        <end position="137"/>
    </location>
</feature>
<dbReference type="Gene3D" id="1.10.10.800">
    <property type="match status" value="1"/>
</dbReference>
<protein>
    <recommendedName>
        <fullName evidence="2">Xaa-Pro dipeptidyl-peptidase-like domain-containing protein</fullName>
    </recommendedName>
</protein>
<dbReference type="Gene3D" id="3.40.50.1820">
    <property type="entry name" value="alpha/beta hydrolase"/>
    <property type="match status" value="1"/>
</dbReference>
<dbReference type="AlphaFoldDB" id="A0A9P6TWC0"/>